<dbReference type="PANTHER" id="PTHR43265">
    <property type="entry name" value="ESTERASE ESTD"/>
    <property type="match status" value="1"/>
</dbReference>
<sequence length="454" mass="50920">MTYIKGAFVFVFALFQSCWGYGQLLNESWKGHINVQQTQLPLIFHLKQNQGRWSGTLVSPAQSSGHIALDDVWVEGDSIRLTVRKLGLSFTGRRTKEATIEGVFSQGALRSTLILDRFIEKKRLRPQTPEPPYSYDTINVQFKNKFDETRLAGTISKPKGRGVFPAVVLVTGSGPQDRDETIEGHKPFKVIADYLTKRDIVVLRYDERGVGQSDGNYTLATIGDFSKDAMAAVEFLRKRKEVDASRVGIVGHSEGGLIALLIAGQSSVKVDFIGLLAAPTIPIDSLMLLQAYEIGRASGMSRAELNRAKVINRRNFTTVKSNLNDQQAYEQILDNMSSIFPEPSQHQRNEFKMLVLPSYRYFMRIDPVPFIQKIRIPVFAAFGTRDVQVPFAPNSESLTDNLPEGTAKELKVYTGLNHLFQHAQSGSVNEYAELEETFDTDVLEDLGRWIHTLN</sequence>
<proteinExistence type="predicted"/>
<dbReference type="InterPro" id="IPR002471">
    <property type="entry name" value="Pept_S9_AS"/>
</dbReference>
<dbReference type="EC" id="3.4.-.-" evidence="3"/>
<evidence type="ECO:0000259" key="2">
    <source>
        <dbReference type="Pfam" id="PF12146"/>
    </source>
</evidence>
<dbReference type="SUPFAM" id="SSF53474">
    <property type="entry name" value="alpha/beta-Hydrolases"/>
    <property type="match status" value="1"/>
</dbReference>
<accession>A0ABW5KHX2</accession>
<dbReference type="PROSITE" id="PS00708">
    <property type="entry name" value="PRO_ENDOPEP_SER"/>
    <property type="match status" value="1"/>
</dbReference>
<dbReference type="Gene3D" id="3.40.50.1820">
    <property type="entry name" value="alpha/beta hydrolase"/>
    <property type="match status" value="1"/>
</dbReference>
<evidence type="ECO:0000313" key="4">
    <source>
        <dbReference type="Proteomes" id="UP001597545"/>
    </source>
</evidence>
<dbReference type="InterPro" id="IPR053145">
    <property type="entry name" value="AB_hydrolase_Est10"/>
</dbReference>
<dbReference type="Pfam" id="PF12146">
    <property type="entry name" value="Hydrolase_4"/>
    <property type="match status" value="1"/>
</dbReference>
<dbReference type="GO" id="GO:0016787">
    <property type="term" value="F:hydrolase activity"/>
    <property type="evidence" value="ECO:0007669"/>
    <property type="project" value="UniProtKB-KW"/>
</dbReference>
<gene>
    <name evidence="3" type="ORF">ACFSR5_13000</name>
</gene>
<keyword evidence="4" id="KW-1185">Reference proteome</keyword>
<reference evidence="4" key="1">
    <citation type="journal article" date="2019" name="Int. J. Syst. Evol. Microbiol.">
        <title>The Global Catalogue of Microorganisms (GCM) 10K type strain sequencing project: providing services to taxonomists for standard genome sequencing and annotation.</title>
        <authorList>
            <consortium name="The Broad Institute Genomics Platform"/>
            <consortium name="The Broad Institute Genome Sequencing Center for Infectious Disease"/>
            <person name="Wu L."/>
            <person name="Ma J."/>
        </authorList>
    </citation>
    <scope>NUCLEOTIDE SEQUENCE [LARGE SCALE GENOMIC DNA]</scope>
    <source>
        <strain evidence="4">KCTC 42662</strain>
    </source>
</reference>
<feature type="domain" description="Serine aminopeptidase S33" evidence="2">
    <location>
        <begin position="189"/>
        <end position="330"/>
    </location>
</feature>
<comment type="caution">
    <text evidence="3">The sequence shown here is derived from an EMBL/GenBank/DDBJ whole genome shotgun (WGS) entry which is preliminary data.</text>
</comment>
<name>A0ABW5KHX2_9SPHI</name>
<protein>
    <submittedName>
        <fullName evidence="3">Alpha/beta hydrolase family protein</fullName>
        <ecNumber evidence="3">3.4.-.-</ecNumber>
    </submittedName>
</protein>
<dbReference type="InterPro" id="IPR022742">
    <property type="entry name" value="Hydrolase_4"/>
</dbReference>
<dbReference type="PROSITE" id="PS51257">
    <property type="entry name" value="PROKAR_LIPOPROTEIN"/>
    <property type="match status" value="1"/>
</dbReference>
<evidence type="ECO:0000256" key="1">
    <source>
        <dbReference type="ARBA" id="ARBA00022801"/>
    </source>
</evidence>
<dbReference type="RefSeq" id="WP_380904459.1">
    <property type="nucleotide sequence ID" value="NZ_JBHUEG010000004.1"/>
</dbReference>
<keyword evidence="1 3" id="KW-0378">Hydrolase</keyword>
<organism evidence="3 4">
    <name type="scientific">Sphingobacterium suaedae</name>
    <dbReference type="NCBI Taxonomy" id="1686402"/>
    <lineage>
        <taxon>Bacteria</taxon>
        <taxon>Pseudomonadati</taxon>
        <taxon>Bacteroidota</taxon>
        <taxon>Sphingobacteriia</taxon>
        <taxon>Sphingobacteriales</taxon>
        <taxon>Sphingobacteriaceae</taxon>
        <taxon>Sphingobacterium</taxon>
    </lineage>
</organism>
<dbReference type="InterPro" id="IPR029058">
    <property type="entry name" value="AB_hydrolase_fold"/>
</dbReference>
<dbReference type="Proteomes" id="UP001597545">
    <property type="component" value="Unassembled WGS sequence"/>
</dbReference>
<evidence type="ECO:0000313" key="3">
    <source>
        <dbReference type="EMBL" id="MFD2548564.1"/>
    </source>
</evidence>
<dbReference type="PANTHER" id="PTHR43265:SF1">
    <property type="entry name" value="ESTERASE ESTD"/>
    <property type="match status" value="1"/>
</dbReference>
<dbReference type="EMBL" id="JBHULR010000005">
    <property type="protein sequence ID" value="MFD2548564.1"/>
    <property type="molecule type" value="Genomic_DNA"/>
</dbReference>